<dbReference type="PROSITE" id="PS51819">
    <property type="entry name" value="VOC"/>
    <property type="match status" value="1"/>
</dbReference>
<proteinExistence type="predicted"/>
<protein>
    <submittedName>
        <fullName evidence="3">Catechol 2,3-dioxygenase</fullName>
    </submittedName>
</protein>
<organism evidence="3 4">
    <name type="scientific">Acinetobacter marinus</name>
    <dbReference type="NCBI Taxonomy" id="281375"/>
    <lineage>
        <taxon>Bacteria</taxon>
        <taxon>Pseudomonadati</taxon>
        <taxon>Pseudomonadota</taxon>
        <taxon>Gammaproteobacteria</taxon>
        <taxon>Moraxellales</taxon>
        <taxon>Moraxellaceae</taxon>
        <taxon>Acinetobacter</taxon>
    </lineage>
</organism>
<dbReference type="RefSeq" id="WP_092619349.1">
    <property type="nucleotide sequence ID" value="NZ_FMYK01000004.1"/>
</dbReference>
<feature type="domain" description="VOC" evidence="2">
    <location>
        <begin position="21"/>
        <end position="169"/>
    </location>
</feature>
<name>A0A1G6KWT3_9GAMM</name>
<sequence length="189" mass="21180">MKKSFTTIDTARDQFGEYPRGINHIGITVPNIDHATDFFKRALGAKWCYDGLTLDDEPRQGQIIELQLGLPKGSKIIRQRMLRLGNGPGLELFEIEAPTQASPLKLSDFGINHMSVYCDDIEGSLTRIINAGGKALDQLHDNSRHEDSEGSSSIYTLSPWGMLIELQSIPNGYYYDEHSEATAWIPQRL</sequence>
<dbReference type="GO" id="GO:0004493">
    <property type="term" value="F:methylmalonyl-CoA epimerase activity"/>
    <property type="evidence" value="ECO:0007669"/>
    <property type="project" value="TreeGrafter"/>
</dbReference>
<dbReference type="PANTHER" id="PTHR43048:SF6">
    <property type="entry name" value="BLR8189 PROTEIN"/>
    <property type="match status" value="1"/>
</dbReference>
<dbReference type="AlphaFoldDB" id="A0A1G6KWT3"/>
<dbReference type="InterPro" id="IPR029068">
    <property type="entry name" value="Glyas_Bleomycin-R_OHBP_Dase"/>
</dbReference>
<dbReference type="Proteomes" id="UP000242317">
    <property type="component" value="Unassembled WGS sequence"/>
</dbReference>
<dbReference type="SUPFAM" id="SSF54593">
    <property type="entry name" value="Glyoxalase/Bleomycin resistance protein/Dihydroxybiphenyl dioxygenase"/>
    <property type="match status" value="1"/>
</dbReference>
<dbReference type="OrthoDB" id="2613830at2"/>
<dbReference type="InterPro" id="IPR051785">
    <property type="entry name" value="MMCE/EMCE_epimerase"/>
</dbReference>
<dbReference type="GO" id="GO:0046491">
    <property type="term" value="P:L-methylmalonyl-CoA metabolic process"/>
    <property type="evidence" value="ECO:0007669"/>
    <property type="project" value="TreeGrafter"/>
</dbReference>
<keyword evidence="4" id="KW-1185">Reference proteome</keyword>
<accession>A0A1G6KWT3</accession>
<dbReference type="InterPro" id="IPR037523">
    <property type="entry name" value="VOC_core"/>
</dbReference>
<dbReference type="GO" id="GO:0051213">
    <property type="term" value="F:dioxygenase activity"/>
    <property type="evidence" value="ECO:0007669"/>
    <property type="project" value="UniProtKB-KW"/>
</dbReference>
<evidence type="ECO:0000313" key="4">
    <source>
        <dbReference type="Proteomes" id="UP000242317"/>
    </source>
</evidence>
<dbReference type="EMBL" id="FMYK01000004">
    <property type="protein sequence ID" value="SDC35268.1"/>
    <property type="molecule type" value="Genomic_DNA"/>
</dbReference>
<evidence type="ECO:0000259" key="2">
    <source>
        <dbReference type="PROSITE" id="PS51819"/>
    </source>
</evidence>
<evidence type="ECO:0000313" key="3">
    <source>
        <dbReference type="EMBL" id="SDC35268.1"/>
    </source>
</evidence>
<reference evidence="4" key="1">
    <citation type="submission" date="2016-09" db="EMBL/GenBank/DDBJ databases">
        <authorList>
            <person name="Varghese N."/>
            <person name="Submissions S."/>
        </authorList>
    </citation>
    <scope>NUCLEOTIDE SEQUENCE [LARGE SCALE GENOMIC DNA]</scope>
    <source>
        <strain evidence="4">ANC 3699</strain>
    </source>
</reference>
<dbReference type="GO" id="GO:0046872">
    <property type="term" value="F:metal ion binding"/>
    <property type="evidence" value="ECO:0007669"/>
    <property type="project" value="UniProtKB-KW"/>
</dbReference>
<keyword evidence="3" id="KW-0560">Oxidoreductase</keyword>
<dbReference type="PANTHER" id="PTHR43048">
    <property type="entry name" value="METHYLMALONYL-COA EPIMERASE"/>
    <property type="match status" value="1"/>
</dbReference>
<keyword evidence="1" id="KW-0479">Metal-binding</keyword>
<dbReference type="Gene3D" id="3.10.180.10">
    <property type="entry name" value="2,3-Dihydroxybiphenyl 1,2-Dioxygenase, domain 1"/>
    <property type="match status" value="1"/>
</dbReference>
<gene>
    <name evidence="3" type="ORF">SAMN05421749_104211</name>
</gene>
<dbReference type="Pfam" id="PF13669">
    <property type="entry name" value="Glyoxalase_4"/>
    <property type="match status" value="1"/>
</dbReference>
<evidence type="ECO:0000256" key="1">
    <source>
        <dbReference type="ARBA" id="ARBA00022723"/>
    </source>
</evidence>
<keyword evidence="3" id="KW-0223">Dioxygenase</keyword>